<accession>A0A1B0BQF6</accession>
<dbReference type="VEuPathDB" id="VectorBase:GPPI037354"/>
<evidence type="ECO:0000313" key="2">
    <source>
        <dbReference type="Proteomes" id="UP000092460"/>
    </source>
</evidence>
<dbReference type="Proteomes" id="UP000092460">
    <property type="component" value="Unassembled WGS sequence"/>
</dbReference>
<dbReference type="AlphaFoldDB" id="A0A1B0BQF6"/>
<organism evidence="1 2">
    <name type="scientific">Glossina palpalis gambiensis</name>
    <dbReference type="NCBI Taxonomy" id="67801"/>
    <lineage>
        <taxon>Eukaryota</taxon>
        <taxon>Metazoa</taxon>
        <taxon>Ecdysozoa</taxon>
        <taxon>Arthropoda</taxon>
        <taxon>Hexapoda</taxon>
        <taxon>Insecta</taxon>
        <taxon>Pterygota</taxon>
        <taxon>Neoptera</taxon>
        <taxon>Endopterygota</taxon>
        <taxon>Diptera</taxon>
        <taxon>Brachycera</taxon>
        <taxon>Muscomorpha</taxon>
        <taxon>Hippoboscoidea</taxon>
        <taxon>Glossinidae</taxon>
        <taxon>Glossina</taxon>
    </lineage>
</organism>
<dbReference type="EnsemblMetazoa" id="GPPI037354-RA">
    <property type="protein sequence ID" value="GPPI037354-PA"/>
    <property type="gene ID" value="GPPI037354"/>
</dbReference>
<protein>
    <submittedName>
        <fullName evidence="1">Uncharacterized protein</fullName>
    </submittedName>
</protein>
<sequence>MRRQCTTIENFTSTRCSYISTDCMPVNEELQNLFDYKNLHQMGSDNINLFNLIAAPNFAGKFLEEKPPLFASTVSMHVMMATMIMI</sequence>
<keyword evidence="2" id="KW-1185">Reference proteome</keyword>
<reference evidence="2" key="1">
    <citation type="submission" date="2015-01" db="EMBL/GenBank/DDBJ databases">
        <authorList>
            <person name="Aksoy S."/>
            <person name="Warren W."/>
            <person name="Wilson R.K."/>
        </authorList>
    </citation>
    <scope>NUCLEOTIDE SEQUENCE [LARGE SCALE GENOMIC DNA]</scope>
    <source>
        <strain evidence="2">IAEA</strain>
    </source>
</reference>
<proteinExistence type="predicted"/>
<evidence type="ECO:0000313" key="1">
    <source>
        <dbReference type="EnsemblMetazoa" id="GPPI037354-PA"/>
    </source>
</evidence>
<name>A0A1B0BQF6_9MUSC</name>
<dbReference type="EMBL" id="JXJN01018600">
    <property type="status" value="NOT_ANNOTATED_CDS"/>
    <property type="molecule type" value="Genomic_DNA"/>
</dbReference>
<reference evidence="1" key="2">
    <citation type="submission" date="2020-05" db="UniProtKB">
        <authorList>
            <consortium name="EnsemblMetazoa"/>
        </authorList>
    </citation>
    <scope>IDENTIFICATION</scope>
    <source>
        <strain evidence="1">IAEA</strain>
    </source>
</reference>